<dbReference type="CDD" id="cd00367">
    <property type="entry name" value="PTS-HPr_like"/>
    <property type="match status" value="1"/>
</dbReference>
<dbReference type="PROSITE" id="PS51350">
    <property type="entry name" value="PTS_HPR_DOM"/>
    <property type="match status" value="1"/>
</dbReference>
<reference evidence="5 6" key="1">
    <citation type="submission" date="2023-02" db="EMBL/GenBank/DDBJ databases">
        <title>Microbacterium betulae sp. nov., isolated from birch wood.</title>
        <authorList>
            <person name="Pasciak M."/>
            <person name="Pawlik K.J."/>
            <person name="Martynowski D."/>
            <person name="Laczmanski L."/>
            <person name="Ciekot J."/>
            <person name="Szponar B."/>
            <person name="Wojcik-Fatla A."/>
            <person name="Mackiewicz B."/>
            <person name="Farian E."/>
            <person name="Cholewa G."/>
            <person name="Cholewa A."/>
            <person name="Dutkiewicz J."/>
        </authorList>
    </citation>
    <scope>NUCLEOTIDE SEQUENCE [LARGE SCALE GENOMIC DNA]</scope>
    <source>
        <strain evidence="5 6">AB</strain>
    </source>
</reference>
<dbReference type="RefSeq" id="WP_317140608.1">
    <property type="nucleotide sequence ID" value="NZ_CP118157.1"/>
</dbReference>
<dbReference type="NCBIfam" id="TIGR01003">
    <property type="entry name" value="PTS_HPr_family"/>
    <property type="match status" value="1"/>
</dbReference>
<name>A0AA97I5U8_9MICO</name>
<dbReference type="InterPro" id="IPR035895">
    <property type="entry name" value="HPr-like_sf"/>
</dbReference>
<evidence type="ECO:0000256" key="2">
    <source>
        <dbReference type="ARBA" id="ARBA00022490"/>
    </source>
</evidence>
<keyword evidence="6" id="KW-1185">Reference proteome</keyword>
<evidence type="ECO:0000313" key="5">
    <source>
        <dbReference type="EMBL" id="WOF24136.1"/>
    </source>
</evidence>
<dbReference type="PANTHER" id="PTHR33705">
    <property type="entry name" value="PHOSPHOCARRIER PROTEIN HPR"/>
    <property type="match status" value="1"/>
</dbReference>
<dbReference type="GO" id="GO:0005737">
    <property type="term" value="C:cytoplasm"/>
    <property type="evidence" value="ECO:0007669"/>
    <property type="project" value="UniProtKB-SubCell"/>
</dbReference>
<evidence type="ECO:0000313" key="6">
    <source>
        <dbReference type="Proteomes" id="UP001305498"/>
    </source>
</evidence>
<protein>
    <submittedName>
        <fullName evidence="5">HPr family phosphocarrier protein</fullName>
    </submittedName>
</protein>
<evidence type="ECO:0000256" key="3">
    <source>
        <dbReference type="ARBA" id="ARBA00022683"/>
    </source>
</evidence>
<dbReference type="Pfam" id="PF00381">
    <property type="entry name" value="PTS-HPr"/>
    <property type="match status" value="1"/>
</dbReference>
<gene>
    <name evidence="5" type="ORF">N8K70_05545</name>
</gene>
<sequence length="91" mass="9036">MPAVTRTVKIASSHGLHARPAKLFAEAAKNSGLPVTIAKGDGKPVNAASILGVISLGANSGDEVTLSVEGDGAEGVLDALVTQLETDTDAA</sequence>
<dbReference type="InterPro" id="IPR050399">
    <property type="entry name" value="HPr"/>
</dbReference>
<proteinExistence type="predicted"/>
<evidence type="ECO:0000256" key="1">
    <source>
        <dbReference type="ARBA" id="ARBA00004496"/>
    </source>
</evidence>
<dbReference type="GO" id="GO:0009401">
    <property type="term" value="P:phosphoenolpyruvate-dependent sugar phosphotransferase system"/>
    <property type="evidence" value="ECO:0007669"/>
    <property type="project" value="UniProtKB-KW"/>
</dbReference>
<evidence type="ECO:0000259" key="4">
    <source>
        <dbReference type="PROSITE" id="PS51350"/>
    </source>
</evidence>
<dbReference type="Gene3D" id="3.30.1340.10">
    <property type="entry name" value="HPr-like"/>
    <property type="match status" value="1"/>
</dbReference>
<keyword evidence="3" id="KW-0598">Phosphotransferase system</keyword>
<dbReference type="SUPFAM" id="SSF55594">
    <property type="entry name" value="HPr-like"/>
    <property type="match status" value="1"/>
</dbReference>
<dbReference type="InterPro" id="IPR000032">
    <property type="entry name" value="HPr-like"/>
</dbReference>
<feature type="domain" description="HPr" evidence="4">
    <location>
        <begin position="3"/>
        <end position="91"/>
    </location>
</feature>
<accession>A0AA97I5U8</accession>
<dbReference type="AlphaFoldDB" id="A0AA97I5U8"/>
<keyword evidence="2" id="KW-0963">Cytoplasm</keyword>
<comment type="subcellular location">
    <subcellularLocation>
        <location evidence="1">Cytoplasm</location>
    </subcellularLocation>
</comment>
<dbReference type="KEGG" id="mbet:N8K70_05545"/>
<dbReference type="PANTHER" id="PTHR33705:SF2">
    <property type="entry name" value="PHOSPHOCARRIER PROTEIN NPR"/>
    <property type="match status" value="1"/>
</dbReference>
<dbReference type="PRINTS" id="PR00107">
    <property type="entry name" value="PHOSPHOCPHPR"/>
</dbReference>
<dbReference type="Proteomes" id="UP001305498">
    <property type="component" value="Chromosome"/>
</dbReference>
<dbReference type="EMBL" id="CP118157">
    <property type="protein sequence ID" value="WOF24136.1"/>
    <property type="molecule type" value="Genomic_DNA"/>
</dbReference>
<organism evidence="5 6">
    <name type="scientific">Microbacterium betulae</name>
    <dbReference type="NCBI Taxonomy" id="2981139"/>
    <lineage>
        <taxon>Bacteria</taxon>
        <taxon>Bacillati</taxon>
        <taxon>Actinomycetota</taxon>
        <taxon>Actinomycetes</taxon>
        <taxon>Micrococcales</taxon>
        <taxon>Microbacteriaceae</taxon>
        <taxon>Microbacterium</taxon>
    </lineage>
</organism>